<comment type="caution">
    <text evidence="4">The sequence shown here is derived from an EMBL/GenBank/DDBJ whole genome shotgun (WGS) entry which is preliminary data.</text>
</comment>
<protein>
    <submittedName>
        <fullName evidence="4">Stage III sporulation protein AA</fullName>
    </submittedName>
</protein>
<dbReference type="Pfam" id="PF19568">
    <property type="entry name" value="Spore_III_AA"/>
    <property type="match status" value="1"/>
</dbReference>
<dbReference type="RefSeq" id="WP_379745727.1">
    <property type="nucleotide sequence ID" value="NZ_JBHTCP010000003.1"/>
</dbReference>
<proteinExistence type="predicted"/>
<evidence type="ECO:0000256" key="1">
    <source>
        <dbReference type="ARBA" id="ARBA00022741"/>
    </source>
</evidence>
<keyword evidence="5" id="KW-1185">Reference proteome</keyword>
<dbReference type="Gene3D" id="3.40.50.300">
    <property type="entry name" value="P-loop containing nucleotide triphosphate hydrolases"/>
    <property type="match status" value="1"/>
</dbReference>
<evidence type="ECO:0000256" key="2">
    <source>
        <dbReference type="ARBA" id="ARBA00022840"/>
    </source>
</evidence>
<dbReference type="Proteomes" id="UP001596549">
    <property type="component" value="Unassembled WGS sequence"/>
</dbReference>
<dbReference type="InterPro" id="IPR045735">
    <property type="entry name" value="Spore_III_AA_AAA+_ATPase"/>
</dbReference>
<dbReference type="InterPro" id="IPR003593">
    <property type="entry name" value="AAA+_ATPase"/>
</dbReference>
<dbReference type="SMART" id="SM00382">
    <property type="entry name" value="AAA"/>
    <property type="match status" value="1"/>
</dbReference>
<dbReference type="PANTHER" id="PTHR20953">
    <property type="entry name" value="KINASE-RELATED"/>
    <property type="match status" value="1"/>
</dbReference>
<name>A0ABW2NMK4_9BACL</name>
<feature type="domain" description="AAA+ ATPase" evidence="3">
    <location>
        <begin position="137"/>
        <end position="276"/>
    </location>
</feature>
<keyword evidence="2" id="KW-0067">ATP-binding</keyword>
<sequence>MKEITAVLPETVLRLLQKIPAPVQETIEEIRLRTGQPVEFIISGKPHYPDLTHSFCPQEAAGLLSRISHHSLYALEEELKRGYITISGGHRIGIAGRVITEKGSVKAVRDISSYNIRVARQKIGIAHDLGKHLYSGRWMNTLIIGPPQTGKTTILRDLARVMSTGDEKENMLPSKIGIVDERSEIAGCVKGVPQHEFGKRVDVLDACPKAEGIMMLIRSMSPEIIVADEIGRKEDAEAIYEAVNAGVQMLFTAHGTSIEDVMRRPAMLQLSKEPVFERFVILSRRRGPGTIEHILKSDGSTVKKELKR</sequence>
<organism evidence="4 5">
    <name type="scientific">Fictibacillus iocasae</name>
    <dbReference type="NCBI Taxonomy" id="2715437"/>
    <lineage>
        <taxon>Bacteria</taxon>
        <taxon>Bacillati</taxon>
        <taxon>Bacillota</taxon>
        <taxon>Bacilli</taxon>
        <taxon>Bacillales</taxon>
        <taxon>Fictibacillaceae</taxon>
        <taxon>Fictibacillus</taxon>
    </lineage>
</organism>
<accession>A0ABW2NMK4</accession>
<dbReference type="EMBL" id="JBHTCP010000003">
    <property type="protein sequence ID" value="MFC7370438.1"/>
    <property type="molecule type" value="Genomic_DNA"/>
</dbReference>
<evidence type="ECO:0000313" key="4">
    <source>
        <dbReference type="EMBL" id="MFC7370438.1"/>
    </source>
</evidence>
<evidence type="ECO:0000313" key="5">
    <source>
        <dbReference type="Proteomes" id="UP001596549"/>
    </source>
</evidence>
<dbReference type="InterPro" id="IPR027417">
    <property type="entry name" value="P-loop_NTPase"/>
</dbReference>
<gene>
    <name evidence="4" type="primary">spoIIIAA</name>
    <name evidence="4" type="ORF">ACFQPF_01980</name>
</gene>
<dbReference type="SUPFAM" id="SSF52540">
    <property type="entry name" value="P-loop containing nucleoside triphosphate hydrolases"/>
    <property type="match status" value="1"/>
</dbReference>
<dbReference type="PANTHER" id="PTHR20953:SF3">
    <property type="entry name" value="P-LOOP CONTAINING NUCLEOSIDE TRIPHOSPHATE HYDROLASES SUPERFAMILY PROTEIN"/>
    <property type="match status" value="1"/>
</dbReference>
<dbReference type="NCBIfam" id="TIGR02858">
    <property type="entry name" value="spore_III_AA"/>
    <property type="match status" value="1"/>
</dbReference>
<evidence type="ECO:0000259" key="3">
    <source>
        <dbReference type="SMART" id="SM00382"/>
    </source>
</evidence>
<reference evidence="5" key="1">
    <citation type="journal article" date="2019" name="Int. J. Syst. Evol. Microbiol.">
        <title>The Global Catalogue of Microorganisms (GCM) 10K type strain sequencing project: providing services to taxonomists for standard genome sequencing and annotation.</title>
        <authorList>
            <consortium name="The Broad Institute Genomics Platform"/>
            <consortium name="The Broad Institute Genome Sequencing Center for Infectious Disease"/>
            <person name="Wu L."/>
            <person name="Ma J."/>
        </authorList>
    </citation>
    <scope>NUCLEOTIDE SEQUENCE [LARGE SCALE GENOMIC DNA]</scope>
    <source>
        <strain evidence="5">NBRC 106396</strain>
    </source>
</reference>
<dbReference type="InterPro" id="IPR014217">
    <property type="entry name" value="Spore_III_AA"/>
</dbReference>
<keyword evidence="1" id="KW-0547">Nucleotide-binding</keyword>